<feature type="compositionally biased region" description="Basic and acidic residues" evidence="15">
    <location>
        <begin position="10"/>
        <end position="24"/>
    </location>
</feature>
<organism evidence="18 19">
    <name type="scientific">Fusarium coffeatum</name>
    <dbReference type="NCBI Taxonomy" id="231269"/>
    <lineage>
        <taxon>Eukaryota</taxon>
        <taxon>Fungi</taxon>
        <taxon>Dikarya</taxon>
        <taxon>Ascomycota</taxon>
        <taxon>Pezizomycotina</taxon>
        <taxon>Sordariomycetes</taxon>
        <taxon>Hypocreomycetidae</taxon>
        <taxon>Hypocreales</taxon>
        <taxon>Nectriaceae</taxon>
        <taxon>Fusarium</taxon>
        <taxon>Fusarium incarnatum-equiseti species complex</taxon>
    </lineage>
</organism>
<evidence type="ECO:0000313" key="18">
    <source>
        <dbReference type="EMBL" id="RBR07120.1"/>
    </source>
</evidence>
<dbReference type="AlphaFoldDB" id="A0A366QT58"/>
<dbReference type="InterPro" id="IPR016071">
    <property type="entry name" value="Staphylococal_nuclease_OB-fold"/>
</dbReference>
<dbReference type="GO" id="GO:0046872">
    <property type="term" value="F:metal ion binding"/>
    <property type="evidence" value="ECO:0007669"/>
    <property type="project" value="UniProtKB-KW"/>
</dbReference>
<name>A0A366QT58_9HYPO</name>
<evidence type="ECO:0000256" key="8">
    <source>
        <dbReference type="ARBA" id="ARBA00022723"/>
    </source>
</evidence>
<keyword evidence="9" id="KW-0255">Endonuclease</keyword>
<dbReference type="OrthoDB" id="430293at2759"/>
<evidence type="ECO:0000256" key="16">
    <source>
        <dbReference type="SAM" id="Phobius"/>
    </source>
</evidence>
<dbReference type="EMBL" id="QKXC01000322">
    <property type="protein sequence ID" value="RBR07120.1"/>
    <property type="molecule type" value="Genomic_DNA"/>
</dbReference>
<dbReference type="FunFam" id="2.40.50.90:FF:000029">
    <property type="entry name" value="Probable endonuclease lcl3"/>
    <property type="match status" value="1"/>
</dbReference>
<evidence type="ECO:0000256" key="2">
    <source>
        <dbReference type="ARBA" id="ARBA00004173"/>
    </source>
</evidence>
<dbReference type="InterPro" id="IPR035437">
    <property type="entry name" value="SNase_OB-fold_sf"/>
</dbReference>
<evidence type="ECO:0000256" key="13">
    <source>
        <dbReference type="ARBA" id="ARBA00023128"/>
    </source>
</evidence>
<reference evidence="18 19" key="1">
    <citation type="submission" date="2018-06" db="EMBL/GenBank/DDBJ databases">
        <title>Fusarium incarnatum-equiseti species complex species 28.</title>
        <authorList>
            <person name="Gardiner D.M."/>
        </authorList>
    </citation>
    <scope>NUCLEOTIDE SEQUENCE [LARGE SCALE GENOMIC DNA]</scope>
    <source>
        <strain evidence="18 19">FIESC_28</strain>
    </source>
</reference>
<evidence type="ECO:0000259" key="17">
    <source>
        <dbReference type="PROSITE" id="PS50830"/>
    </source>
</evidence>
<keyword evidence="13" id="KW-0496">Mitochondrion</keyword>
<keyword evidence="8" id="KW-0479">Metal-binding</keyword>
<evidence type="ECO:0000256" key="9">
    <source>
        <dbReference type="ARBA" id="ARBA00022759"/>
    </source>
</evidence>
<dbReference type="PROSITE" id="PS50830">
    <property type="entry name" value="TNASE_3"/>
    <property type="match status" value="1"/>
</dbReference>
<gene>
    <name evidence="18" type="ORF">FIESC28_10798</name>
</gene>
<feature type="region of interest" description="Disordered" evidence="15">
    <location>
        <begin position="1"/>
        <end position="24"/>
    </location>
</feature>
<evidence type="ECO:0000256" key="1">
    <source>
        <dbReference type="ARBA" id="ARBA00004167"/>
    </source>
</evidence>
<feature type="domain" description="TNase-like" evidence="17">
    <location>
        <begin position="86"/>
        <end position="248"/>
    </location>
</feature>
<keyword evidence="10" id="KW-0378">Hydrolase</keyword>
<evidence type="ECO:0000256" key="10">
    <source>
        <dbReference type="ARBA" id="ARBA00022801"/>
    </source>
</evidence>
<keyword evidence="7" id="KW-0540">Nuclease</keyword>
<evidence type="ECO:0000256" key="4">
    <source>
        <dbReference type="ARBA" id="ARBA00013404"/>
    </source>
</evidence>
<evidence type="ECO:0000256" key="6">
    <source>
        <dbReference type="ARBA" id="ARBA00022692"/>
    </source>
</evidence>
<keyword evidence="6 16" id="KW-0812">Transmembrane</keyword>
<dbReference type="Gene3D" id="2.40.50.90">
    <property type="match status" value="1"/>
</dbReference>
<protein>
    <recommendedName>
        <fullName evidence="4">Probable endonuclease LCL3</fullName>
    </recommendedName>
    <alternativeName>
        <fullName evidence="5">Probable endonuclease lcl3</fullName>
    </alternativeName>
</protein>
<dbReference type="RefSeq" id="XP_031011004.1">
    <property type="nucleotide sequence ID" value="XM_031164928.1"/>
</dbReference>
<keyword evidence="11" id="KW-0106">Calcium</keyword>
<dbReference type="SUPFAM" id="SSF50199">
    <property type="entry name" value="Staphylococcal nuclease"/>
    <property type="match status" value="1"/>
</dbReference>
<dbReference type="GO" id="GO:0016020">
    <property type="term" value="C:membrane"/>
    <property type="evidence" value="ECO:0007669"/>
    <property type="project" value="UniProtKB-SubCell"/>
</dbReference>
<evidence type="ECO:0000256" key="5">
    <source>
        <dbReference type="ARBA" id="ARBA00014651"/>
    </source>
</evidence>
<evidence type="ECO:0000313" key="19">
    <source>
        <dbReference type="Proteomes" id="UP000253153"/>
    </source>
</evidence>
<comment type="subcellular location">
    <subcellularLocation>
        <location evidence="1">Membrane</location>
        <topology evidence="1">Single-pass membrane protein</topology>
    </subcellularLocation>
    <subcellularLocation>
        <location evidence="2">Mitochondrion</location>
    </subcellularLocation>
</comment>
<comment type="caution">
    <text evidence="18">The sequence shown here is derived from an EMBL/GenBank/DDBJ whole genome shotgun (WGS) entry which is preliminary data.</text>
</comment>
<dbReference type="GO" id="GO:0004519">
    <property type="term" value="F:endonuclease activity"/>
    <property type="evidence" value="ECO:0007669"/>
    <property type="project" value="UniProtKB-KW"/>
</dbReference>
<dbReference type="GO" id="GO:0005739">
    <property type="term" value="C:mitochondrion"/>
    <property type="evidence" value="ECO:0007669"/>
    <property type="project" value="UniProtKB-SubCell"/>
</dbReference>
<sequence length="271" mass="31260">MVWPFGPWNSERENEKKRLEEEAKRRPVSWTDTIDRLRSDPFDAAQSWAPVVLFPLAGMAALQLYANYLRRIPGSAYVRPNFFRNRSIYGRVSSVGDGDNFHLFHTPGGRSLGWGWLRKIPEARKDLKDRTAETKIPIRIAGVDAPECAHFGKPAQPYSAEALAWLRNYILKRNVRAYVWRRDQYDRIVATVYTRRWLLRRDVGLEMIKAGMATTYEAKQGAEFGGRQKLYEKAQAKAKRKRKGMWAGNAKDFESPRAYKTKWAGTDKTGT</sequence>
<accession>A0A366QT58</accession>
<evidence type="ECO:0000256" key="14">
    <source>
        <dbReference type="ARBA" id="ARBA00023136"/>
    </source>
</evidence>
<keyword evidence="12 16" id="KW-1133">Transmembrane helix</keyword>
<evidence type="ECO:0000256" key="15">
    <source>
        <dbReference type="SAM" id="MobiDB-lite"/>
    </source>
</evidence>
<dbReference type="PANTHER" id="PTHR12302">
    <property type="entry name" value="EBNA2 BINDING PROTEIN P100"/>
    <property type="match status" value="1"/>
</dbReference>
<keyword evidence="19" id="KW-1185">Reference proteome</keyword>
<dbReference type="PANTHER" id="PTHR12302:SF3">
    <property type="entry name" value="SERINE_THREONINE-PROTEIN KINASE 31"/>
    <property type="match status" value="1"/>
</dbReference>
<comment type="similarity">
    <text evidence="3">Belongs to the LCL3 family.</text>
</comment>
<dbReference type="Pfam" id="PF00565">
    <property type="entry name" value="SNase"/>
    <property type="match status" value="1"/>
</dbReference>
<dbReference type="SMART" id="SM00318">
    <property type="entry name" value="SNc"/>
    <property type="match status" value="1"/>
</dbReference>
<dbReference type="GeneID" id="42000224"/>
<keyword evidence="14 16" id="KW-0472">Membrane</keyword>
<dbReference type="GO" id="GO:0016787">
    <property type="term" value="F:hydrolase activity"/>
    <property type="evidence" value="ECO:0007669"/>
    <property type="project" value="UniProtKB-KW"/>
</dbReference>
<evidence type="ECO:0000256" key="11">
    <source>
        <dbReference type="ARBA" id="ARBA00022837"/>
    </source>
</evidence>
<evidence type="ECO:0000256" key="12">
    <source>
        <dbReference type="ARBA" id="ARBA00022989"/>
    </source>
</evidence>
<proteinExistence type="inferred from homology"/>
<evidence type="ECO:0000256" key="3">
    <source>
        <dbReference type="ARBA" id="ARBA00005435"/>
    </source>
</evidence>
<feature type="transmembrane region" description="Helical" evidence="16">
    <location>
        <begin position="48"/>
        <end position="69"/>
    </location>
</feature>
<evidence type="ECO:0000256" key="7">
    <source>
        <dbReference type="ARBA" id="ARBA00022722"/>
    </source>
</evidence>
<dbReference type="Proteomes" id="UP000253153">
    <property type="component" value="Unassembled WGS sequence"/>
</dbReference>